<sequence>MSSSASFNSKLNKSQKELEEKINKDFGNVDTSIKEATVNLTIACSVFRDLYNMKQCMKEFDNLRKDITKHARVYCEKVLPITSLIIQSIKDCMESYDGLSFEQFKDNKDVLSNEANQTENLALYIYELNTEILVDFKKEQNKVNTLVFEDFESREPSNNGNEALDVKTKFIKCHLCPPIENFIEALNKIVGFYNSLKENINMLVDLFEKPNTIIVYNKFVRKAKSIEKNCNDHMKTVPTWVTDLKSIGNDDSQEYIERWIFIRKVSSGEKKGKTLFDLGKELCFENKRVKKLLESY</sequence>
<evidence type="ECO:0000313" key="1">
    <source>
        <dbReference type="EMBL" id="CAG8468034.1"/>
    </source>
</evidence>
<gene>
    <name evidence="1" type="ORF">GMARGA_LOCUS638</name>
</gene>
<name>A0ABM8VX25_GIGMA</name>
<dbReference type="EMBL" id="CAJVQB010000112">
    <property type="protein sequence ID" value="CAG8468034.1"/>
    <property type="molecule type" value="Genomic_DNA"/>
</dbReference>
<proteinExistence type="predicted"/>
<evidence type="ECO:0000313" key="2">
    <source>
        <dbReference type="Proteomes" id="UP000789901"/>
    </source>
</evidence>
<comment type="caution">
    <text evidence="1">The sequence shown here is derived from an EMBL/GenBank/DDBJ whole genome shotgun (WGS) entry which is preliminary data.</text>
</comment>
<protein>
    <submittedName>
        <fullName evidence="1">34545_t:CDS:1</fullName>
    </submittedName>
</protein>
<organism evidence="1 2">
    <name type="scientific">Gigaspora margarita</name>
    <dbReference type="NCBI Taxonomy" id="4874"/>
    <lineage>
        <taxon>Eukaryota</taxon>
        <taxon>Fungi</taxon>
        <taxon>Fungi incertae sedis</taxon>
        <taxon>Mucoromycota</taxon>
        <taxon>Glomeromycotina</taxon>
        <taxon>Glomeromycetes</taxon>
        <taxon>Diversisporales</taxon>
        <taxon>Gigasporaceae</taxon>
        <taxon>Gigaspora</taxon>
    </lineage>
</organism>
<accession>A0ABM8VX25</accession>
<dbReference type="Proteomes" id="UP000789901">
    <property type="component" value="Unassembled WGS sequence"/>
</dbReference>
<keyword evidence="2" id="KW-1185">Reference proteome</keyword>
<reference evidence="1 2" key="1">
    <citation type="submission" date="2021-06" db="EMBL/GenBank/DDBJ databases">
        <authorList>
            <person name="Kallberg Y."/>
            <person name="Tangrot J."/>
            <person name="Rosling A."/>
        </authorList>
    </citation>
    <scope>NUCLEOTIDE SEQUENCE [LARGE SCALE GENOMIC DNA]</scope>
    <source>
        <strain evidence="1 2">120-4 pot B 10/14</strain>
    </source>
</reference>